<dbReference type="Gene3D" id="3.30.565.10">
    <property type="entry name" value="Histidine kinase-like ATPase, C-terminal domain"/>
    <property type="match status" value="1"/>
</dbReference>
<keyword evidence="4" id="KW-1003">Cell membrane</keyword>
<organism evidence="16 17">
    <name type="scientific">Exiguobacterium mexicanum</name>
    <dbReference type="NCBI Taxonomy" id="340146"/>
    <lineage>
        <taxon>Bacteria</taxon>
        <taxon>Bacillati</taxon>
        <taxon>Bacillota</taxon>
        <taxon>Bacilli</taxon>
        <taxon>Bacillales</taxon>
        <taxon>Bacillales Family XII. Incertae Sedis</taxon>
        <taxon>Exiguobacterium</taxon>
    </lineage>
</organism>
<evidence type="ECO:0000256" key="2">
    <source>
        <dbReference type="ARBA" id="ARBA00004651"/>
    </source>
</evidence>
<dbReference type="PRINTS" id="PR00344">
    <property type="entry name" value="BCTRLSENSOR"/>
</dbReference>
<dbReference type="Gene3D" id="6.10.340.10">
    <property type="match status" value="1"/>
</dbReference>
<keyword evidence="11 13" id="KW-0472">Membrane</keyword>
<dbReference type="Gene3D" id="1.10.287.130">
    <property type="match status" value="1"/>
</dbReference>
<dbReference type="InterPro" id="IPR036890">
    <property type="entry name" value="HATPase_C_sf"/>
</dbReference>
<keyword evidence="17" id="KW-1185">Reference proteome</keyword>
<dbReference type="InterPro" id="IPR003594">
    <property type="entry name" value="HATPase_dom"/>
</dbReference>
<evidence type="ECO:0000259" key="14">
    <source>
        <dbReference type="PROSITE" id="PS50109"/>
    </source>
</evidence>
<dbReference type="PROSITE" id="PS50109">
    <property type="entry name" value="HIS_KIN"/>
    <property type="match status" value="1"/>
</dbReference>
<dbReference type="InterPro" id="IPR050736">
    <property type="entry name" value="Sensor_HK_Regulatory"/>
</dbReference>
<dbReference type="InterPro" id="IPR003660">
    <property type="entry name" value="HAMP_dom"/>
</dbReference>
<dbReference type="InterPro" id="IPR036097">
    <property type="entry name" value="HisK_dim/P_sf"/>
</dbReference>
<dbReference type="GO" id="GO:0005524">
    <property type="term" value="F:ATP binding"/>
    <property type="evidence" value="ECO:0007669"/>
    <property type="project" value="UniProtKB-KW"/>
</dbReference>
<keyword evidence="5" id="KW-0597">Phosphoprotein</keyword>
<keyword evidence="9 16" id="KW-0067">ATP-binding</keyword>
<gene>
    <name evidence="16" type="ORF">QR695_08270</name>
</gene>
<dbReference type="InterPro" id="IPR003661">
    <property type="entry name" value="HisK_dim/P_dom"/>
</dbReference>
<dbReference type="EC" id="2.7.13.3" evidence="3"/>
<dbReference type="CDD" id="cd06225">
    <property type="entry name" value="HAMP"/>
    <property type="match status" value="1"/>
</dbReference>
<protein>
    <recommendedName>
        <fullName evidence="3">histidine kinase</fullName>
        <ecNumber evidence="3">2.7.13.3</ecNumber>
    </recommendedName>
</protein>
<dbReference type="Pfam" id="PF02518">
    <property type="entry name" value="HATPase_c"/>
    <property type="match status" value="1"/>
</dbReference>
<feature type="transmembrane region" description="Helical" evidence="13">
    <location>
        <begin position="12"/>
        <end position="34"/>
    </location>
</feature>
<feature type="domain" description="HAMP" evidence="15">
    <location>
        <begin position="237"/>
        <end position="290"/>
    </location>
</feature>
<dbReference type="SMART" id="SM00388">
    <property type="entry name" value="HisKA"/>
    <property type="match status" value="1"/>
</dbReference>
<keyword evidence="12" id="KW-0175">Coiled coil</keyword>
<comment type="caution">
    <text evidence="16">The sequence shown here is derived from an EMBL/GenBank/DDBJ whole genome shotgun (WGS) entry which is preliminary data.</text>
</comment>
<feature type="coiled-coil region" evidence="12">
    <location>
        <begin position="181"/>
        <end position="208"/>
    </location>
</feature>
<dbReference type="RefSeq" id="WP_214715110.1">
    <property type="nucleotide sequence ID" value="NZ_CP183077.1"/>
</dbReference>
<comment type="subcellular location">
    <subcellularLocation>
        <location evidence="2">Cell membrane</location>
        <topology evidence="2">Multi-pass membrane protein</topology>
    </subcellularLocation>
</comment>
<evidence type="ECO:0000256" key="7">
    <source>
        <dbReference type="ARBA" id="ARBA00022741"/>
    </source>
</evidence>
<evidence type="ECO:0000256" key="10">
    <source>
        <dbReference type="ARBA" id="ARBA00023012"/>
    </source>
</evidence>
<reference evidence="16 17" key="1">
    <citation type="submission" date="2023-06" db="EMBL/GenBank/DDBJ databases">
        <title>Influencing factors and mechanism of Cr(VI) reduction by facultative anaerobic Exiguobacterium sp. PY14.</title>
        <authorList>
            <person name="Zou L."/>
        </authorList>
    </citation>
    <scope>NUCLEOTIDE SEQUENCE [LARGE SCALE GENOMIC DNA]</scope>
    <source>
        <strain evidence="16 17">PY14</strain>
    </source>
</reference>
<evidence type="ECO:0000256" key="9">
    <source>
        <dbReference type="ARBA" id="ARBA00022840"/>
    </source>
</evidence>
<evidence type="ECO:0000313" key="16">
    <source>
        <dbReference type="EMBL" id="MDL5377004.1"/>
    </source>
</evidence>
<dbReference type="CDD" id="cd16922">
    <property type="entry name" value="HATPase_EvgS-ArcB-TorS-like"/>
    <property type="match status" value="1"/>
</dbReference>
<dbReference type="Proteomes" id="UP001230807">
    <property type="component" value="Unassembled WGS sequence"/>
</dbReference>
<proteinExistence type="predicted"/>
<dbReference type="SMART" id="SM00304">
    <property type="entry name" value="HAMP"/>
    <property type="match status" value="1"/>
</dbReference>
<dbReference type="EMBL" id="JASWER010000005">
    <property type="protein sequence ID" value="MDL5377004.1"/>
    <property type="molecule type" value="Genomic_DNA"/>
</dbReference>
<evidence type="ECO:0000259" key="15">
    <source>
        <dbReference type="PROSITE" id="PS50885"/>
    </source>
</evidence>
<evidence type="ECO:0000256" key="6">
    <source>
        <dbReference type="ARBA" id="ARBA00022679"/>
    </source>
</evidence>
<dbReference type="InterPro" id="IPR004358">
    <property type="entry name" value="Sig_transdc_His_kin-like_C"/>
</dbReference>
<dbReference type="InterPro" id="IPR005467">
    <property type="entry name" value="His_kinase_dom"/>
</dbReference>
<evidence type="ECO:0000313" key="17">
    <source>
        <dbReference type="Proteomes" id="UP001230807"/>
    </source>
</evidence>
<dbReference type="PROSITE" id="PS50885">
    <property type="entry name" value="HAMP"/>
    <property type="match status" value="1"/>
</dbReference>
<feature type="domain" description="Histidine kinase" evidence="14">
    <location>
        <begin position="429"/>
        <end position="644"/>
    </location>
</feature>
<evidence type="ECO:0000256" key="11">
    <source>
        <dbReference type="ARBA" id="ARBA00023136"/>
    </source>
</evidence>
<keyword evidence="10" id="KW-0902">Two-component regulatory system</keyword>
<keyword evidence="8" id="KW-0418">Kinase</keyword>
<evidence type="ECO:0000256" key="5">
    <source>
        <dbReference type="ARBA" id="ARBA00022553"/>
    </source>
</evidence>
<evidence type="ECO:0000256" key="12">
    <source>
        <dbReference type="SAM" id="Coils"/>
    </source>
</evidence>
<evidence type="ECO:0000256" key="4">
    <source>
        <dbReference type="ARBA" id="ARBA00022475"/>
    </source>
</evidence>
<dbReference type="CDD" id="cd00082">
    <property type="entry name" value="HisKA"/>
    <property type="match status" value="1"/>
</dbReference>
<keyword evidence="7" id="KW-0547">Nucleotide-binding</keyword>
<comment type="catalytic activity">
    <reaction evidence="1">
        <text>ATP + protein L-histidine = ADP + protein N-phospho-L-histidine.</text>
        <dbReference type="EC" id="2.7.13.3"/>
    </reaction>
</comment>
<keyword evidence="13" id="KW-1133">Transmembrane helix</keyword>
<accession>A0ABT7MP59</accession>
<dbReference type="PANTHER" id="PTHR43711:SF31">
    <property type="entry name" value="HISTIDINE KINASE"/>
    <property type="match status" value="1"/>
</dbReference>
<dbReference type="SUPFAM" id="SSF47384">
    <property type="entry name" value="Homodimeric domain of signal transducing histidine kinase"/>
    <property type="match status" value="1"/>
</dbReference>
<sequence>MKAWIDQRIGRQFLFVFYLFIGLILLTSLAVYMYTENRIEQTTSSLENISERRTNATELFETWQSMQYEMRGYVILGDDAMLARVKEKQDLIEIQTAWFETNAVTEKEKTYASDARTLFSAYQQRVMPSLERYVIAKREGTVTEPFLKMPTLGKVTPQAEPPADRKFKINSKSAADMSASIVDMETVFTEYRNSLNEEENQLREQLATHTKWAQVLWLLSLLAVLLVLFIVARPYVKRLTGQLQELIVNSERLADERIIPIPAAVSSRNEVGQLTNSFRQMASSLATQRNQVEEEREKTARLLHSIRDAVIYVEHTTHEKFANQALFIMFNQAATKRNEMDLYRLDADLEELGFQVDQKDSFFSFMRRAFDGESMEESVTFSMNQEERFIQMYAEKIHLRGTRHGTMLVFRDVTQETEVDRLKTELVSTVSHELRTPLTSIIGFTELLRYRTMPAERIDQYLGMIHQETLRLEDLISNLLDVQRMESGKQTYHSRPESLHTILKETIAIHQGASEHHQLDLECDTNLYVYGDRDRLSQLFTNLLHNAIKYSPEGGKVAVCVTNDKSDVIEISIQDTGIGIPTSALPKLFDKFYRVDNSASRKIGGTGLGLAICKEIAEGHGGTIRVDSSVGHGSTFTIILPKYAAEDQLSS</sequence>
<evidence type="ECO:0000256" key="13">
    <source>
        <dbReference type="SAM" id="Phobius"/>
    </source>
</evidence>
<dbReference type="SMART" id="SM00387">
    <property type="entry name" value="HATPase_c"/>
    <property type="match status" value="1"/>
</dbReference>
<evidence type="ECO:0000256" key="3">
    <source>
        <dbReference type="ARBA" id="ARBA00012438"/>
    </source>
</evidence>
<dbReference type="PANTHER" id="PTHR43711">
    <property type="entry name" value="TWO-COMPONENT HISTIDINE KINASE"/>
    <property type="match status" value="1"/>
</dbReference>
<keyword evidence="6" id="KW-0808">Transferase</keyword>
<name>A0ABT7MP59_9BACL</name>
<dbReference type="SUPFAM" id="SSF55874">
    <property type="entry name" value="ATPase domain of HSP90 chaperone/DNA topoisomerase II/histidine kinase"/>
    <property type="match status" value="1"/>
</dbReference>
<dbReference type="Pfam" id="PF00512">
    <property type="entry name" value="HisKA"/>
    <property type="match status" value="1"/>
</dbReference>
<evidence type="ECO:0000256" key="8">
    <source>
        <dbReference type="ARBA" id="ARBA00022777"/>
    </source>
</evidence>
<keyword evidence="13" id="KW-0812">Transmembrane</keyword>
<evidence type="ECO:0000256" key="1">
    <source>
        <dbReference type="ARBA" id="ARBA00000085"/>
    </source>
</evidence>